<organism evidence="2 3">
    <name type="scientific">Lusitaniella coriacea LEGE 07157</name>
    <dbReference type="NCBI Taxonomy" id="945747"/>
    <lineage>
        <taxon>Bacteria</taxon>
        <taxon>Bacillati</taxon>
        <taxon>Cyanobacteriota</taxon>
        <taxon>Cyanophyceae</taxon>
        <taxon>Spirulinales</taxon>
        <taxon>Lusitaniellaceae</taxon>
        <taxon>Lusitaniella</taxon>
    </lineage>
</organism>
<evidence type="ECO:0000256" key="1">
    <source>
        <dbReference type="SAM" id="Phobius"/>
    </source>
</evidence>
<dbReference type="GO" id="GO:0016787">
    <property type="term" value="F:hydrolase activity"/>
    <property type="evidence" value="ECO:0007669"/>
    <property type="project" value="UniProtKB-KW"/>
</dbReference>
<comment type="caution">
    <text evidence="2">The sequence shown here is derived from an EMBL/GenBank/DDBJ whole genome shotgun (WGS) entry which is preliminary data.</text>
</comment>
<keyword evidence="1" id="KW-0472">Membrane</keyword>
<evidence type="ECO:0000313" key="2">
    <source>
        <dbReference type="EMBL" id="MBE9116907.1"/>
    </source>
</evidence>
<gene>
    <name evidence="2" type="ORF">IQ249_13450</name>
</gene>
<evidence type="ECO:0000313" key="3">
    <source>
        <dbReference type="Proteomes" id="UP000654482"/>
    </source>
</evidence>
<keyword evidence="2" id="KW-0378">Hydrolase</keyword>
<keyword evidence="1" id="KW-0812">Transmembrane</keyword>
<feature type="transmembrane region" description="Helical" evidence="1">
    <location>
        <begin position="58"/>
        <end position="77"/>
    </location>
</feature>
<dbReference type="RefSeq" id="WP_194029994.1">
    <property type="nucleotide sequence ID" value="NZ_JADEWZ010000018.1"/>
</dbReference>
<sequence>MSSPVGHSLAAAIIYFSRNKFNSKLWLVWLVVLASIPDLDYVVPFLNRANYYNARVTHSFGFSLLLPLCTIFGLFLAGNRGKTLRILGLQAIAAGLSHLVLDLFVGVTPLPLFFPFNSHLFKLPFGILPSSWTPEPKQYFPWFQQLFQILPSSWMPNSKTYFLCRQILIELGILLPWIWMSRVCARNRIESLRDRAILKITLSLLISLACTIWAWSLPR</sequence>
<dbReference type="Proteomes" id="UP000654482">
    <property type="component" value="Unassembled WGS sequence"/>
</dbReference>
<proteinExistence type="predicted"/>
<feature type="transmembrane region" description="Helical" evidence="1">
    <location>
        <begin position="89"/>
        <end position="114"/>
    </location>
</feature>
<dbReference type="Pfam" id="PF04307">
    <property type="entry name" value="YdjM"/>
    <property type="match status" value="1"/>
</dbReference>
<dbReference type="EMBL" id="JADEWZ010000018">
    <property type="protein sequence ID" value="MBE9116907.1"/>
    <property type="molecule type" value="Genomic_DNA"/>
</dbReference>
<feature type="transmembrane region" description="Helical" evidence="1">
    <location>
        <begin position="196"/>
        <end position="216"/>
    </location>
</feature>
<keyword evidence="1" id="KW-1133">Transmembrane helix</keyword>
<feature type="transmembrane region" description="Helical" evidence="1">
    <location>
        <begin position="160"/>
        <end position="184"/>
    </location>
</feature>
<accession>A0A8J7DXD0</accession>
<keyword evidence="3" id="KW-1185">Reference proteome</keyword>
<dbReference type="InterPro" id="IPR007404">
    <property type="entry name" value="YdjM-like"/>
</dbReference>
<feature type="transmembrane region" description="Helical" evidence="1">
    <location>
        <begin position="25"/>
        <end position="46"/>
    </location>
</feature>
<protein>
    <submittedName>
        <fullName evidence="2">Metal-dependent hydrolase</fullName>
    </submittedName>
</protein>
<dbReference type="AlphaFoldDB" id="A0A8J7DXD0"/>
<reference evidence="2" key="1">
    <citation type="submission" date="2020-10" db="EMBL/GenBank/DDBJ databases">
        <authorList>
            <person name="Castelo-Branco R."/>
            <person name="Eusebio N."/>
            <person name="Adriana R."/>
            <person name="Vieira A."/>
            <person name="Brugerolle De Fraissinette N."/>
            <person name="Rezende De Castro R."/>
            <person name="Schneider M.P."/>
            <person name="Vasconcelos V."/>
            <person name="Leao P.N."/>
        </authorList>
    </citation>
    <scope>NUCLEOTIDE SEQUENCE</scope>
    <source>
        <strain evidence="2">LEGE 07157</strain>
    </source>
</reference>
<name>A0A8J7DXD0_9CYAN</name>